<evidence type="ECO:0000256" key="5">
    <source>
        <dbReference type="ARBA" id="ARBA00023136"/>
    </source>
</evidence>
<keyword evidence="3" id="KW-0256">Endoplasmic reticulum</keyword>
<evidence type="ECO:0000256" key="4">
    <source>
        <dbReference type="ARBA" id="ARBA00022989"/>
    </source>
</evidence>
<keyword evidence="8" id="KW-1185">Reference proteome</keyword>
<evidence type="ECO:0000313" key="7">
    <source>
        <dbReference type="EMBL" id="KAK6530421.1"/>
    </source>
</evidence>
<sequence length="194" mass="21790">MKAPSLLSRWLSNSSSHRSANSTSNINQPMSTLREHEITISISDMYAYAHTNRNTQLNAMPSSPYYYSPPRKSRSWLQRKFLIFEVTFGPGVMSPGEKFTFYAFLFLFLSLLIAAVSLYLPTYLESAARRTYFYLFGDDSLIREFDVLEYSGFEVTRSAAQVADAAGFARDTVNTGLAVAGFSLVPDDVKSYMG</sequence>
<keyword evidence="2 6" id="KW-0812">Transmembrane</keyword>
<gene>
    <name evidence="7" type="ORF">TWF694_003773</name>
</gene>
<evidence type="ECO:0000256" key="3">
    <source>
        <dbReference type="ARBA" id="ARBA00022824"/>
    </source>
</evidence>
<feature type="transmembrane region" description="Helical" evidence="6">
    <location>
        <begin position="99"/>
        <end position="120"/>
    </location>
</feature>
<proteinExistence type="predicted"/>
<reference evidence="7 8" key="1">
    <citation type="submission" date="2019-10" db="EMBL/GenBank/DDBJ databases">
        <authorList>
            <person name="Palmer J.M."/>
        </authorList>
    </citation>
    <scope>NUCLEOTIDE SEQUENCE [LARGE SCALE GENOMIC DNA]</scope>
    <source>
        <strain evidence="7 8">TWF694</strain>
    </source>
</reference>
<name>A0AAV9X1F1_9PEZI</name>
<keyword evidence="5 6" id="KW-0472">Membrane</keyword>
<dbReference type="GO" id="GO:0005789">
    <property type="term" value="C:endoplasmic reticulum membrane"/>
    <property type="evidence" value="ECO:0007669"/>
    <property type="project" value="UniProtKB-SubCell"/>
</dbReference>
<dbReference type="AlphaFoldDB" id="A0AAV9X1F1"/>
<keyword evidence="4 6" id="KW-1133">Transmembrane helix</keyword>
<evidence type="ECO:0000256" key="6">
    <source>
        <dbReference type="SAM" id="Phobius"/>
    </source>
</evidence>
<comment type="subcellular location">
    <subcellularLocation>
        <location evidence="1">Endoplasmic reticulum membrane</location>
        <topology evidence="1">Multi-pass membrane protein</topology>
    </subcellularLocation>
</comment>
<dbReference type="EMBL" id="JAVHJO010000013">
    <property type="protein sequence ID" value="KAK6530421.1"/>
    <property type="molecule type" value="Genomic_DNA"/>
</dbReference>
<comment type="caution">
    <text evidence="7">The sequence shown here is derived from an EMBL/GenBank/DDBJ whole genome shotgun (WGS) entry which is preliminary data.</text>
</comment>
<dbReference type="InterPro" id="IPR024512">
    <property type="entry name" value="Ser_palmitoyltrfase_ssu-like"/>
</dbReference>
<evidence type="ECO:0000256" key="2">
    <source>
        <dbReference type="ARBA" id="ARBA00022692"/>
    </source>
</evidence>
<protein>
    <submittedName>
        <fullName evidence="7">Uncharacterized protein</fullName>
    </submittedName>
</protein>
<evidence type="ECO:0000256" key="1">
    <source>
        <dbReference type="ARBA" id="ARBA00004477"/>
    </source>
</evidence>
<accession>A0AAV9X1F1</accession>
<dbReference type="Pfam" id="PF11779">
    <property type="entry name" value="SPT_ssu-like"/>
    <property type="match status" value="1"/>
</dbReference>
<evidence type="ECO:0000313" key="8">
    <source>
        <dbReference type="Proteomes" id="UP001365542"/>
    </source>
</evidence>
<dbReference type="Proteomes" id="UP001365542">
    <property type="component" value="Unassembled WGS sequence"/>
</dbReference>
<organism evidence="7 8">
    <name type="scientific">Orbilia ellipsospora</name>
    <dbReference type="NCBI Taxonomy" id="2528407"/>
    <lineage>
        <taxon>Eukaryota</taxon>
        <taxon>Fungi</taxon>
        <taxon>Dikarya</taxon>
        <taxon>Ascomycota</taxon>
        <taxon>Pezizomycotina</taxon>
        <taxon>Orbiliomycetes</taxon>
        <taxon>Orbiliales</taxon>
        <taxon>Orbiliaceae</taxon>
        <taxon>Orbilia</taxon>
    </lineage>
</organism>